<dbReference type="EMBL" id="PYFT01000001">
    <property type="protein sequence ID" value="PSR57185.1"/>
    <property type="molecule type" value="Genomic_DNA"/>
</dbReference>
<protein>
    <submittedName>
        <fullName evidence="2">Glycosyltransferase</fullName>
    </submittedName>
</protein>
<dbReference type="Pfam" id="PF00534">
    <property type="entry name" value="Glycos_transf_1"/>
    <property type="match status" value="1"/>
</dbReference>
<comment type="caution">
    <text evidence="2">The sequence shown here is derived from an EMBL/GenBank/DDBJ whole genome shotgun (WGS) entry which is preliminary data.</text>
</comment>
<sequence>MSCSSYMRVYSWRKSSRFSLMKKTRILLSSVLKPVNDTRMFEKIGATLARLPHTEVHIAGFPGEIPSTSERITFHPFHYFKRISWGRIKVQYQYWQLLRQLRPQLLIISTHELLFISIFYKLLYSGKIWYDVRENYFLNLTTQNTYSLFSKYIVAYIVRMVEYLTSPFINYYLLAERSYATELPFLKNKYIVLENKFKPSKSSVPTNKKFPVRLNSKKVKMLYSGTISEMYGIFEAVELARQLHQQHPGFSLTIIGYCAFPATLQKLQFFIQDKPYITLIGGDQLVPHQQVIQHIQQSDVGLLPYQPHPSTFNCTPTKLFEYLANGLPVLVQQNPYWANRVHQYQAGINLNFRTFNAQDLIEQLQKKAFFPRGIPTEMFWETEESKLIQLFTISF</sequence>
<evidence type="ECO:0000259" key="1">
    <source>
        <dbReference type="Pfam" id="PF00534"/>
    </source>
</evidence>
<keyword evidence="2" id="KW-0808">Transferase</keyword>
<gene>
    <name evidence="2" type="ORF">AHMF7605_05630</name>
</gene>
<organism evidence="2 3">
    <name type="scientific">Adhaeribacter arboris</name>
    <dbReference type="NCBI Taxonomy" id="2072846"/>
    <lineage>
        <taxon>Bacteria</taxon>
        <taxon>Pseudomonadati</taxon>
        <taxon>Bacteroidota</taxon>
        <taxon>Cytophagia</taxon>
        <taxon>Cytophagales</taxon>
        <taxon>Hymenobacteraceae</taxon>
        <taxon>Adhaeribacter</taxon>
    </lineage>
</organism>
<reference evidence="2 3" key="1">
    <citation type="submission" date="2018-03" db="EMBL/GenBank/DDBJ databases">
        <title>Adhaeribacter sp. HMF7605 Genome sequencing and assembly.</title>
        <authorList>
            <person name="Kang H."/>
            <person name="Kang J."/>
            <person name="Cha I."/>
            <person name="Kim H."/>
            <person name="Joh K."/>
        </authorList>
    </citation>
    <scope>NUCLEOTIDE SEQUENCE [LARGE SCALE GENOMIC DNA]</scope>
    <source>
        <strain evidence="2 3">HMF7605</strain>
    </source>
</reference>
<feature type="domain" description="Glycosyl transferase family 1" evidence="1">
    <location>
        <begin position="208"/>
        <end position="365"/>
    </location>
</feature>
<name>A0A2T2YNV2_9BACT</name>
<dbReference type="Gene3D" id="3.40.50.2000">
    <property type="entry name" value="Glycogen Phosphorylase B"/>
    <property type="match status" value="1"/>
</dbReference>
<dbReference type="InterPro" id="IPR001296">
    <property type="entry name" value="Glyco_trans_1"/>
</dbReference>
<dbReference type="GO" id="GO:0016757">
    <property type="term" value="F:glycosyltransferase activity"/>
    <property type="evidence" value="ECO:0007669"/>
    <property type="project" value="InterPro"/>
</dbReference>
<dbReference type="AlphaFoldDB" id="A0A2T2YNV2"/>
<dbReference type="Proteomes" id="UP000240357">
    <property type="component" value="Unassembled WGS sequence"/>
</dbReference>
<proteinExistence type="predicted"/>
<keyword evidence="3" id="KW-1185">Reference proteome</keyword>
<dbReference type="SUPFAM" id="SSF53756">
    <property type="entry name" value="UDP-Glycosyltransferase/glycogen phosphorylase"/>
    <property type="match status" value="1"/>
</dbReference>
<evidence type="ECO:0000313" key="3">
    <source>
        <dbReference type="Proteomes" id="UP000240357"/>
    </source>
</evidence>
<accession>A0A2T2YNV2</accession>
<evidence type="ECO:0000313" key="2">
    <source>
        <dbReference type="EMBL" id="PSR57185.1"/>
    </source>
</evidence>